<proteinExistence type="predicted"/>
<feature type="transmembrane region" description="Helical" evidence="1">
    <location>
        <begin position="79"/>
        <end position="103"/>
    </location>
</feature>
<dbReference type="EMBL" id="VDGH01000004">
    <property type="protein sequence ID" value="TQR14496.1"/>
    <property type="molecule type" value="Genomic_DNA"/>
</dbReference>
<protein>
    <submittedName>
        <fullName evidence="2">Uncharacterized protein</fullName>
    </submittedName>
</protein>
<comment type="caution">
    <text evidence="2">The sequence shown here is derived from an EMBL/GenBank/DDBJ whole genome shotgun (WGS) entry which is preliminary data.</text>
</comment>
<dbReference type="AlphaFoldDB" id="A0A544TAS8"/>
<evidence type="ECO:0000256" key="1">
    <source>
        <dbReference type="SAM" id="Phobius"/>
    </source>
</evidence>
<keyword evidence="1" id="KW-0472">Membrane</keyword>
<gene>
    <name evidence="2" type="ORF">FG382_08550</name>
</gene>
<dbReference type="RefSeq" id="WP_142538479.1">
    <property type="nucleotide sequence ID" value="NZ_BMIE01000003.1"/>
</dbReference>
<evidence type="ECO:0000313" key="3">
    <source>
        <dbReference type="Proteomes" id="UP000317316"/>
    </source>
</evidence>
<evidence type="ECO:0000313" key="2">
    <source>
        <dbReference type="EMBL" id="TQR14496.1"/>
    </source>
</evidence>
<feature type="transmembrane region" description="Helical" evidence="1">
    <location>
        <begin position="51"/>
        <end position="72"/>
    </location>
</feature>
<organism evidence="2 3">
    <name type="scientific">Psychrobacillus lasiicapitis</name>
    <dbReference type="NCBI Taxonomy" id="1636719"/>
    <lineage>
        <taxon>Bacteria</taxon>
        <taxon>Bacillati</taxon>
        <taxon>Bacillota</taxon>
        <taxon>Bacilli</taxon>
        <taxon>Bacillales</taxon>
        <taxon>Bacillaceae</taxon>
        <taxon>Psychrobacillus</taxon>
    </lineage>
</organism>
<keyword evidence="3" id="KW-1185">Reference proteome</keyword>
<feature type="transmembrane region" description="Helical" evidence="1">
    <location>
        <begin position="9"/>
        <end position="31"/>
    </location>
</feature>
<dbReference type="OrthoDB" id="2736499at2"/>
<name>A0A544TAS8_9BACI</name>
<dbReference type="Proteomes" id="UP000317316">
    <property type="component" value="Unassembled WGS sequence"/>
</dbReference>
<sequence>MALGNRKDLFWIFALILLIVAPFACILTPVITSITFYSGPGSIVFVPLSTSFLALAFSFVFAVVLLCASYFLKSNMLKVITVIVAAIGFILIFALGVQNYVYLHEDKIEFNPLFGNKVVHDWENLAKVVHVLEEPEEKQDEIYIFEFTDGDVFEFPVSGVVNGSVQSAIYHKARQYDIPFED</sequence>
<keyword evidence="1" id="KW-1133">Transmembrane helix</keyword>
<accession>A0A544TAS8</accession>
<reference evidence="2 3" key="1">
    <citation type="submission" date="2019-05" db="EMBL/GenBank/DDBJ databases">
        <title>Psychrobacillus vulpis sp. nov., a new species isolated from feces of a red fox that inhabits in The Tablas de Daimiel Natural Park, Albacete, Spain.</title>
        <authorList>
            <person name="Rodriguez M."/>
            <person name="Reina J.C."/>
            <person name="Bejar V."/>
            <person name="Llamas I."/>
        </authorList>
    </citation>
    <scope>NUCLEOTIDE SEQUENCE [LARGE SCALE GENOMIC DNA]</scope>
    <source>
        <strain evidence="2 3">NEAU-3TGS17</strain>
    </source>
</reference>
<keyword evidence="1" id="KW-0812">Transmembrane</keyword>